<dbReference type="Proteomes" id="UP001152622">
    <property type="component" value="Chromosome 2"/>
</dbReference>
<dbReference type="Gene3D" id="3.40.50.2300">
    <property type="match status" value="1"/>
</dbReference>
<dbReference type="OrthoDB" id="9950567at2759"/>
<dbReference type="SUPFAM" id="SSF53822">
    <property type="entry name" value="Periplasmic binding protein-like I"/>
    <property type="match status" value="1"/>
</dbReference>
<dbReference type="InterPro" id="IPR028082">
    <property type="entry name" value="Peripla_BP_I"/>
</dbReference>
<name>A0A9Q1G4C5_SYNKA</name>
<evidence type="ECO:0000313" key="3">
    <source>
        <dbReference type="EMBL" id="KAJ8374766.1"/>
    </source>
</evidence>
<organism evidence="3 4">
    <name type="scientific">Synaphobranchus kaupii</name>
    <name type="common">Kaup's arrowtooth eel</name>
    <dbReference type="NCBI Taxonomy" id="118154"/>
    <lineage>
        <taxon>Eukaryota</taxon>
        <taxon>Metazoa</taxon>
        <taxon>Chordata</taxon>
        <taxon>Craniata</taxon>
        <taxon>Vertebrata</taxon>
        <taxon>Euteleostomi</taxon>
        <taxon>Actinopterygii</taxon>
        <taxon>Neopterygii</taxon>
        <taxon>Teleostei</taxon>
        <taxon>Anguilliformes</taxon>
        <taxon>Synaphobranchidae</taxon>
        <taxon>Synaphobranchus</taxon>
    </lineage>
</organism>
<dbReference type="EMBL" id="JAINUF010000002">
    <property type="protein sequence ID" value="KAJ8374766.1"/>
    <property type="molecule type" value="Genomic_DNA"/>
</dbReference>
<evidence type="ECO:0000256" key="1">
    <source>
        <dbReference type="SAM" id="MobiDB-lite"/>
    </source>
</evidence>
<feature type="region of interest" description="Disordered" evidence="1">
    <location>
        <begin position="380"/>
        <end position="431"/>
    </location>
</feature>
<feature type="compositionally biased region" description="Basic and acidic residues" evidence="1">
    <location>
        <begin position="390"/>
        <end position="401"/>
    </location>
</feature>
<evidence type="ECO:0000313" key="4">
    <source>
        <dbReference type="Proteomes" id="UP001152622"/>
    </source>
</evidence>
<keyword evidence="2" id="KW-0732">Signal</keyword>
<comment type="caution">
    <text evidence="3">The sequence shown here is derived from an EMBL/GenBank/DDBJ whole genome shotgun (WGS) entry which is preliminary data.</text>
</comment>
<evidence type="ECO:0000256" key="2">
    <source>
        <dbReference type="SAM" id="SignalP"/>
    </source>
</evidence>
<gene>
    <name evidence="3" type="ORF">SKAU_G00053460</name>
</gene>
<feature type="signal peptide" evidence="2">
    <location>
        <begin position="1"/>
        <end position="21"/>
    </location>
</feature>
<dbReference type="AlphaFoldDB" id="A0A9Q1G4C5"/>
<feature type="chain" id="PRO_5040291888" evidence="2">
    <location>
        <begin position="22"/>
        <end position="431"/>
    </location>
</feature>
<keyword evidence="4" id="KW-1185">Reference proteome</keyword>
<accession>A0A9Q1G4C5</accession>
<proteinExistence type="predicted"/>
<reference evidence="3" key="1">
    <citation type="journal article" date="2023" name="Science">
        <title>Genome structures resolve the early diversification of teleost fishes.</title>
        <authorList>
            <person name="Parey E."/>
            <person name="Louis A."/>
            <person name="Montfort J."/>
            <person name="Bouchez O."/>
            <person name="Roques C."/>
            <person name="Iampietro C."/>
            <person name="Lluch J."/>
            <person name="Castinel A."/>
            <person name="Donnadieu C."/>
            <person name="Desvignes T."/>
            <person name="Floi Bucao C."/>
            <person name="Jouanno E."/>
            <person name="Wen M."/>
            <person name="Mejri S."/>
            <person name="Dirks R."/>
            <person name="Jansen H."/>
            <person name="Henkel C."/>
            <person name="Chen W.J."/>
            <person name="Zahm M."/>
            <person name="Cabau C."/>
            <person name="Klopp C."/>
            <person name="Thompson A.W."/>
            <person name="Robinson-Rechavi M."/>
            <person name="Braasch I."/>
            <person name="Lecointre G."/>
            <person name="Bobe J."/>
            <person name="Postlethwait J.H."/>
            <person name="Berthelot C."/>
            <person name="Roest Crollius H."/>
            <person name="Guiguen Y."/>
        </authorList>
    </citation>
    <scope>NUCLEOTIDE SEQUENCE</scope>
    <source>
        <strain evidence="3">WJC10195</strain>
    </source>
</reference>
<protein>
    <submittedName>
        <fullName evidence="3">Uncharacterized protein</fullName>
    </submittedName>
</protein>
<sequence length="431" mass="47543">MHLIFSRFLAYFYFGFQVVLHSFIDPCHLHPQPCHILAQIGHTVRLGALLPTRQPARVQAALNRALASLAQTGDNFLPYNLSLEMVPREPLNGDPESLFSIIEQGEPLKTQNRFHLQMVTRIPPSGLAELLLAVLQRSGWQEGMAVLCQGWEEAGVLELLELQSRTDWGEARWHLQAVLNLSMAEEEAEVADFLSEHFRQARPPPASVLLFGADPQCAATVLRSAHDLGLTLPTVHWIMGYPLSPDALHSIGLPLGLLAYGEVDRKPLDFYILDALQLVSRAVSSATVVRPDLALIQNMVNCYDKPNKHEVPSSGQYLARFLSNTSFTGLTGAVKVQRNVSRVLTSQRFHIWSLRRDAVGQPTWVTVGSWESGRLEVEEQGLWQGPSPRQRAEGQGGKEGRPLGLWAASGREPAAGGDVGGAPLRVHARGR</sequence>